<sequence length="51" mass="5640">MLGEIGSLIELVVCQLRGMVSVACVDKAVFIAAPLFFHVLPHFRTIDRLRG</sequence>
<keyword evidence="2" id="KW-1185">Reference proteome</keyword>
<reference evidence="1 2" key="1">
    <citation type="submission" date="2023-02" db="EMBL/GenBank/DDBJ databases">
        <title>Dictyobacter halimunensis sp. nov., a new member of the class Ktedonobacteria from forest soil in a geothermal area.</title>
        <authorList>
            <person name="Rachmania M.K."/>
            <person name="Ningsih F."/>
            <person name="Sakai Y."/>
            <person name="Yabe S."/>
            <person name="Yokota A."/>
            <person name="Sjamsuridzal W."/>
        </authorList>
    </citation>
    <scope>NUCLEOTIDE SEQUENCE [LARGE SCALE GENOMIC DNA]</scope>
    <source>
        <strain evidence="1 2">S3.2.2.5</strain>
    </source>
</reference>
<dbReference type="EMBL" id="BSRI01000001">
    <property type="protein sequence ID" value="GLV54195.1"/>
    <property type="molecule type" value="Genomic_DNA"/>
</dbReference>
<gene>
    <name evidence="1" type="ORF">KDH_10430</name>
</gene>
<evidence type="ECO:0000313" key="1">
    <source>
        <dbReference type="EMBL" id="GLV54195.1"/>
    </source>
</evidence>
<name>A0ABQ6FJ42_9CHLR</name>
<organism evidence="1 2">
    <name type="scientific">Dictyobacter halimunensis</name>
    <dbReference type="NCBI Taxonomy" id="3026934"/>
    <lineage>
        <taxon>Bacteria</taxon>
        <taxon>Bacillati</taxon>
        <taxon>Chloroflexota</taxon>
        <taxon>Ktedonobacteria</taxon>
        <taxon>Ktedonobacterales</taxon>
        <taxon>Dictyobacteraceae</taxon>
        <taxon>Dictyobacter</taxon>
    </lineage>
</organism>
<proteinExistence type="predicted"/>
<accession>A0ABQ6FJ42</accession>
<dbReference type="Proteomes" id="UP001344906">
    <property type="component" value="Unassembled WGS sequence"/>
</dbReference>
<protein>
    <submittedName>
        <fullName evidence="1">Uncharacterized protein</fullName>
    </submittedName>
</protein>
<evidence type="ECO:0000313" key="2">
    <source>
        <dbReference type="Proteomes" id="UP001344906"/>
    </source>
</evidence>
<comment type="caution">
    <text evidence="1">The sequence shown here is derived from an EMBL/GenBank/DDBJ whole genome shotgun (WGS) entry which is preliminary data.</text>
</comment>